<evidence type="ECO:0000259" key="1">
    <source>
        <dbReference type="Pfam" id="PF00149"/>
    </source>
</evidence>
<feature type="domain" description="Calcineurin-like phosphoesterase" evidence="1">
    <location>
        <begin position="3"/>
        <end position="211"/>
    </location>
</feature>
<protein>
    <submittedName>
        <fullName evidence="2">Metallophosphoesterase</fullName>
    </submittedName>
</protein>
<dbReference type="GO" id="GO:0016787">
    <property type="term" value="F:hydrolase activity"/>
    <property type="evidence" value="ECO:0007669"/>
    <property type="project" value="InterPro"/>
</dbReference>
<dbReference type="EMBL" id="CP021081">
    <property type="protein sequence ID" value="ASN79666.1"/>
    <property type="molecule type" value="Genomic_DNA"/>
</dbReference>
<dbReference type="Proteomes" id="UP000259030">
    <property type="component" value="Chromosome"/>
</dbReference>
<dbReference type="InterPro" id="IPR029052">
    <property type="entry name" value="Metallo-depent_PP-like"/>
</dbReference>
<sequence length="257" mass="28740">MRKFIAIGDVHADFDTMWAALRAASCADAQGRPTPPVQAGLFQVVLIGDLVHPKNEREYARVAGLPRFNASDPDHLTLAAREQARQLDRLREYQLQAPHAVHILLGNHDDAVLHPRFVLGTSSGLKHVEFDPAHGGVPLPAHLHEWMSTFLRELRVGSAGGDLHFAHVSPLPAHTHYDDLFYADHSPKRWFVDAPDYVRMAGLQYGVYGHTQIQGGILLEDDHRFAMIDALQSREYLELMFDPASTDPVRVVRAVPF</sequence>
<dbReference type="RefSeq" id="WP_027463239.1">
    <property type="nucleotide sequence ID" value="NZ_CP021081.1"/>
</dbReference>
<dbReference type="SUPFAM" id="SSF56300">
    <property type="entry name" value="Metallo-dependent phosphatases"/>
    <property type="match status" value="1"/>
</dbReference>
<dbReference type="KEGG" id="dfc:DFI_00420"/>
<dbReference type="AlphaFoldDB" id="A0A221SSP7"/>
<reference evidence="2 3" key="1">
    <citation type="submission" date="2017-05" db="EMBL/GenBank/DDBJ databases">
        <title>The complete genome sequence of Deinococcus ficus isolated from the rhizosphere of the Ficus religiosa L. in Taiwan.</title>
        <authorList>
            <person name="Wu K.-M."/>
            <person name="Liao T.-L."/>
            <person name="Liu Y.-M."/>
            <person name="Young C.-C."/>
            <person name="Tsai S.-F."/>
        </authorList>
    </citation>
    <scope>NUCLEOTIDE SEQUENCE [LARGE SCALE GENOMIC DNA]</scope>
    <source>
        <strain evidence="2 3">CC-FR2-10</strain>
    </source>
</reference>
<dbReference type="Gene3D" id="3.60.21.10">
    <property type="match status" value="1"/>
</dbReference>
<gene>
    <name evidence="2" type="ORF">DFI_00420</name>
</gene>
<accession>A0A221SSP7</accession>
<evidence type="ECO:0000313" key="2">
    <source>
        <dbReference type="EMBL" id="ASN79666.1"/>
    </source>
</evidence>
<dbReference type="STRING" id="317577.GCA_000419625_01097"/>
<organism evidence="2 3">
    <name type="scientific">Deinococcus ficus</name>
    <dbReference type="NCBI Taxonomy" id="317577"/>
    <lineage>
        <taxon>Bacteria</taxon>
        <taxon>Thermotogati</taxon>
        <taxon>Deinococcota</taxon>
        <taxon>Deinococci</taxon>
        <taxon>Deinococcales</taxon>
        <taxon>Deinococcaceae</taxon>
        <taxon>Deinococcus</taxon>
    </lineage>
</organism>
<name>A0A221SSP7_9DEIO</name>
<keyword evidence="3" id="KW-1185">Reference proteome</keyword>
<evidence type="ECO:0000313" key="3">
    <source>
        <dbReference type="Proteomes" id="UP000259030"/>
    </source>
</evidence>
<dbReference type="Pfam" id="PF00149">
    <property type="entry name" value="Metallophos"/>
    <property type="match status" value="1"/>
</dbReference>
<proteinExistence type="predicted"/>
<dbReference type="InterPro" id="IPR004843">
    <property type="entry name" value="Calcineurin-like_PHP"/>
</dbReference>